<dbReference type="HOGENOM" id="CLU_039181_0_0_1"/>
<protein>
    <recommendedName>
        <fullName evidence="3">Acidic fibroblast growth factor intracellular-binding protein</fullName>
    </recommendedName>
</protein>
<evidence type="ECO:0000313" key="2">
    <source>
        <dbReference type="Proteomes" id="UP000014500"/>
    </source>
</evidence>
<evidence type="ECO:0008006" key="3">
    <source>
        <dbReference type="Google" id="ProtNLM"/>
    </source>
</evidence>
<dbReference type="EMBL" id="JH432116">
    <property type="status" value="NOT_ANNOTATED_CDS"/>
    <property type="molecule type" value="Genomic_DNA"/>
</dbReference>
<dbReference type="PANTHER" id="PTHR13223">
    <property type="entry name" value="ACIDIC FIBROBLAST GROWTH FACTOR INTRACELLULAR BINDING PROTEIN"/>
    <property type="match status" value="1"/>
</dbReference>
<dbReference type="GO" id="GO:0005634">
    <property type="term" value="C:nucleus"/>
    <property type="evidence" value="ECO:0007669"/>
    <property type="project" value="TreeGrafter"/>
</dbReference>
<accession>T1JE67</accession>
<dbReference type="Proteomes" id="UP000014500">
    <property type="component" value="Unassembled WGS sequence"/>
</dbReference>
<dbReference type="PANTHER" id="PTHR13223:SF2">
    <property type="entry name" value="ACIDIC FIBROBLAST GROWTH FACTOR INTRACELLULAR-BINDING PROTEIN"/>
    <property type="match status" value="1"/>
</dbReference>
<dbReference type="AlphaFoldDB" id="T1JE67"/>
<sequence length="379" mass="44401">MSSDVDIFVGNETIIDTEVYQLWLEGNTAQEAAAVLRQRGVLVETNASVELLMSDVVDHYRTYQMLERLLQNPTMLAGQWMFQVEPKDQRMLIEKYYEFDDVVLREILGKKLSSRNRKDLDEVSEKTNVSLKSCRRQFDNVKKVFKMVEDMRGSLVQNIQMHFLLPGHLAKKYAAIVFITNNRFETGKRKLQYLTFDDFLHCAKQMIAHWTTNLTEQANKNDETDVDLDREFLQDLRELKILLEKDHLEEHRGFVLRSLQGRLSDKMYQECESSFKFISRTVINIAYGLNHSRESRDIFVDYVEKVIEPCRQAKWSYSDLEVFLSAYLDTPQRMNIFKRCEKIKNGISLTRFSTIAAQITRSKREKSERQLAIAKKSSG</sequence>
<dbReference type="EnsemblMetazoa" id="SMAR012105-RA">
    <property type="protein sequence ID" value="SMAR012105-PA"/>
    <property type="gene ID" value="SMAR012105"/>
</dbReference>
<organism evidence="1 2">
    <name type="scientific">Strigamia maritima</name>
    <name type="common">European centipede</name>
    <name type="synonym">Geophilus maritimus</name>
    <dbReference type="NCBI Taxonomy" id="126957"/>
    <lineage>
        <taxon>Eukaryota</taxon>
        <taxon>Metazoa</taxon>
        <taxon>Ecdysozoa</taxon>
        <taxon>Arthropoda</taxon>
        <taxon>Myriapoda</taxon>
        <taxon>Chilopoda</taxon>
        <taxon>Pleurostigmophora</taxon>
        <taxon>Geophilomorpha</taxon>
        <taxon>Linotaeniidae</taxon>
        <taxon>Strigamia</taxon>
    </lineage>
</organism>
<name>T1JE67_STRMM</name>
<keyword evidence="2" id="KW-1185">Reference proteome</keyword>
<reference evidence="1" key="2">
    <citation type="submission" date="2015-02" db="UniProtKB">
        <authorList>
            <consortium name="EnsemblMetazoa"/>
        </authorList>
    </citation>
    <scope>IDENTIFICATION</scope>
</reference>
<evidence type="ECO:0000313" key="1">
    <source>
        <dbReference type="EnsemblMetazoa" id="SMAR012105-PA"/>
    </source>
</evidence>
<dbReference type="PhylomeDB" id="T1JE67"/>
<dbReference type="eggNOG" id="ENOG502QPQ2">
    <property type="taxonomic scope" value="Eukaryota"/>
</dbReference>
<dbReference type="OMA" id="MTVVTCC"/>
<dbReference type="Pfam" id="PF05427">
    <property type="entry name" value="FIBP"/>
    <property type="match status" value="1"/>
</dbReference>
<reference evidence="2" key="1">
    <citation type="submission" date="2011-05" db="EMBL/GenBank/DDBJ databases">
        <authorList>
            <person name="Richards S.R."/>
            <person name="Qu J."/>
            <person name="Jiang H."/>
            <person name="Jhangiani S.N."/>
            <person name="Agravi P."/>
            <person name="Goodspeed R."/>
            <person name="Gross S."/>
            <person name="Mandapat C."/>
            <person name="Jackson L."/>
            <person name="Mathew T."/>
            <person name="Pu L."/>
            <person name="Thornton R."/>
            <person name="Saada N."/>
            <person name="Wilczek-Boney K.B."/>
            <person name="Lee S."/>
            <person name="Kovar C."/>
            <person name="Wu Y."/>
            <person name="Scherer S.E."/>
            <person name="Worley K.C."/>
            <person name="Muzny D.M."/>
            <person name="Gibbs R."/>
        </authorList>
    </citation>
    <scope>NUCLEOTIDE SEQUENCE</scope>
    <source>
        <strain evidence="2">Brora</strain>
    </source>
</reference>
<proteinExistence type="predicted"/>
<dbReference type="InterPro" id="IPR008614">
    <property type="entry name" value="FIBP"/>
</dbReference>
<dbReference type="STRING" id="126957.T1JE67"/>